<feature type="domain" description="Hemerythrin-like" evidence="1">
    <location>
        <begin position="3"/>
        <end position="139"/>
    </location>
</feature>
<comment type="caution">
    <text evidence="2">The sequence shown here is derived from an EMBL/GenBank/DDBJ whole genome shotgun (WGS) entry which is preliminary data.</text>
</comment>
<protein>
    <recommendedName>
        <fullName evidence="1">Hemerythrin-like domain-containing protein</fullName>
    </recommendedName>
</protein>
<organism evidence="2 3">
    <name type="scientific">Gottschalkia purinilytica</name>
    <name type="common">Clostridium purinilyticum</name>
    <dbReference type="NCBI Taxonomy" id="1503"/>
    <lineage>
        <taxon>Bacteria</taxon>
        <taxon>Bacillati</taxon>
        <taxon>Bacillota</taxon>
        <taxon>Tissierellia</taxon>
        <taxon>Tissierellales</taxon>
        <taxon>Gottschalkiaceae</taxon>
        <taxon>Gottschalkia</taxon>
    </lineage>
</organism>
<dbReference type="STRING" id="1503.CLPU_9c00680"/>
<dbReference type="PANTHER" id="PTHR39966">
    <property type="entry name" value="BLL2471 PROTEIN-RELATED"/>
    <property type="match status" value="1"/>
</dbReference>
<evidence type="ECO:0000259" key="1">
    <source>
        <dbReference type="Pfam" id="PF01814"/>
    </source>
</evidence>
<dbReference type="GO" id="GO:0005886">
    <property type="term" value="C:plasma membrane"/>
    <property type="evidence" value="ECO:0007669"/>
    <property type="project" value="TreeGrafter"/>
</dbReference>
<gene>
    <name evidence="2" type="ORF">CLPU_9c00680</name>
</gene>
<dbReference type="RefSeq" id="WP_050355540.1">
    <property type="nucleotide sequence ID" value="NZ_LGSS01000009.1"/>
</dbReference>
<dbReference type="Gene3D" id="1.20.120.520">
    <property type="entry name" value="nmb1532 protein domain like"/>
    <property type="match status" value="1"/>
</dbReference>
<accession>A0A0L0W9Q0</accession>
<dbReference type="OrthoDB" id="9785474at2"/>
<evidence type="ECO:0000313" key="2">
    <source>
        <dbReference type="EMBL" id="KNF08172.1"/>
    </source>
</evidence>
<dbReference type="EMBL" id="LGSS01000009">
    <property type="protein sequence ID" value="KNF08172.1"/>
    <property type="molecule type" value="Genomic_DNA"/>
</dbReference>
<evidence type="ECO:0000313" key="3">
    <source>
        <dbReference type="Proteomes" id="UP000037267"/>
    </source>
</evidence>
<keyword evidence="3" id="KW-1185">Reference proteome</keyword>
<name>A0A0L0W9Q0_GOTPU</name>
<sequence>MNTIDILVSEHDNIKRVIKIVRKVCFDIINGMEVPYEDFYGIIDFIRNYADKYHHGKEEDMLFKDMLDELKDTIGEGPIQGMFIEHDYGRNYVRELEVALGSHKEGNKEAIVDIIANAGGYANLLTRHIHKEDNVMYKYATNNLKQETLNKLDVQFKDFEATQEHLDLKDKYMTFIDKLEAKYL</sequence>
<dbReference type="Proteomes" id="UP000037267">
    <property type="component" value="Unassembled WGS sequence"/>
</dbReference>
<dbReference type="PANTHER" id="PTHR39966:SF1">
    <property type="entry name" value="HEMERYTHRIN-LIKE DOMAIN-CONTAINING PROTEIN"/>
    <property type="match status" value="1"/>
</dbReference>
<proteinExistence type="predicted"/>
<dbReference type="AlphaFoldDB" id="A0A0L0W9Q0"/>
<dbReference type="InterPro" id="IPR012312">
    <property type="entry name" value="Hemerythrin-like"/>
</dbReference>
<dbReference type="Pfam" id="PF01814">
    <property type="entry name" value="Hemerythrin"/>
    <property type="match status" value="1"/>
</dbReference>
<reference evidence="3" key="1">
    <citation type="submission" date="2015-07" db="EMBL/GenBank/DDBJ databases">
        <title>Draft genome sequence of the purine-degrading Gottschalkia purinilyticum DSM 1384 (formerly Clostridium purinilyticum).</title>
        <authorList>
            <person name="Poehlein A."/>
            <person name="Schiel-Bengelsdorf B."/>
            <person name="Bengelsdorf F.R."/>
            <person name="Daniel R."/>
            <person name="Duerre P."/>
        </authorList>
    </citation>
    <scope>NUCLEOTIDE SEQUENCE [LARGE SCALE GENOMIC DNA]</scope>
    <source>
        <strain evidence="3">DSM 1384</strain>
    </source>
</reference>